<evidence type="ECO:0000259" key="1">
    <source>
        <dbReference type="Pfam" id="PF19789"/>
    </source>
</evidence>
<dbReference type="Pfam" id="PF19789">
    <property type="entry name" value="DUF6273"/>
    <property type="match status" value="1"/>
</dbReference>
<dbReference type="EMBL" id="BAVR01000037">
    <property type="protein sequence ID" value="GAE89435.1"/>
    <property type="molecule type" value="Genomic_DNA"/>
</dbReference>
<dbReference type="Proteomes" id="UP000019109">
    <property type="component" value="Unassembled WGS sequence"/>
</dbReference>
<gene>
    <name evidence="2" type="ORF">JCM21531_2961</name>
</gene>
<evidence type="ECO:0000313" key="3">
    <source>
        <dbReference type="Proteomes" id="UP000019109"/>
    </source>
</evidence>
<name>W4V7V2_9FIRM</name>
<organism evidence="2 3">
    <name type="scientific">Acetivibrio straminisolvens JCM 21531</name>
    <dbReference type="NCBI Taxonomy" id="1294263"/>
    <lineage>
        <taxon>Bacteria</taxon>
        <taxon>Bacillati</taxon>
        <taxon>Bacillota</taxon>
        <taxon>Clostridia</taxon>
        <taxon>Eubacteriales</taxon>
        <taxon>Oscillospiraceae</taxon>
        <taxon>Acetivibrio</taxon>
    </lineage>
</organism>
<reference evidence="2" key="1">
    <citation type="journal article" date="2014" name="Genome Announc.">
        <title>Draft Genome Sequence of Clostridium straminisolvens Strain JCM 21531T, Isolated from a Cellulose-Degrading Bacterial Community.</title>
        <authorList>
            <person name="Yuki M."/>
            <person name="Oshima K."/>
            <person name="Suda W."/>
            <person name="Sakamoto M."/>
            <person name="Kitamura K."/>
            <person name="Iida T."/>
            <person name="Hattori M."/>
            <person name="Ohkuma M."/>
        </authorList>
    </citation>
    <scope>NUCLEOTIDE SEQUENCE [LARGE SCALE GENOMIC DNA]</scope>
    <source>
        <strain evidence="2">JCM 21531</strain>
    </source>
</reference>
<dbReference type="STRING" id="1294263.JCM21531_2961"/>
<sequence>MCIFLTILTGCFPVFNWQGSDENKTGEGKSMLKDIAYRNKTQDSDSYTVYIQEKGAFEPFLVLSSDYEGGILLLRKFLLEDLISYSDSKSYGSKGGYYPKSNIDYYLNNNYILQFSQTLQNKILDTNVSVSTLESVEGEVV</sequence>
<accession>W4V7V2</accession>
<dbReference type="InterPro" id="IPR046240">
    <property type="entry name" value="DUF6273"/>
</dbReference>
<evidence type="ECO:0000313" key="2">
    <source>
        <dbReference type="EMBL" id="GAE89435.1"/>
    </source>
</evidence>
<comment type="caution">
    <text evidence="2">The sequence shown here is derived from an EMBL/GenBank/DDBJ whole genome shotgun (WGS) entry which is preliminary data.</text>
</comment>
<feature type="domain" description="DUF6273" evidence="1">
    <location>
        <begin position="76"/>
        <end position="138"/>
    </location>
</feature>
<dbReference type="AlphaFoldDB" id="W4V7V2"/>
<keyword evidence="3" id="KW-1185">Reference proteome</keyword>
<proteinExistence type="predicted"/>
<protein>
    <recommendedName>
        <fullName evidence="1">DUF6273 domain-containing protein</fullName>
    </recommendedName>
</protein>